<dbReference type="InterPro" id="IPR050416">
    <property type="entry name" value="FAD-linked_Oxidoreductase"/>
</dbReference>
<dbReference type="InterPro" id="IPR006093">
    <property type="entry name" value="Oxy_OxRdtase_FAD_BS"/>
</dbReference>
<dbReference type="Gene3D" id="3.30.465.10">
    <property type="match status" value="1"/>
</dbReference>
<evidence type="ECO:0000256" key="1">
    <source>
        <dbReference type="ARBA" id="ARBA00001974"/>
    </source>
</evidence>
<name>A0AA46THB8_9ACTN</name>
<keyword evidence="3" id="KW-0285">Flavoprotein</keyword>
<dbReference type="InterPro" id="IPR036318">
    <property type="entry name" value="FAD-bd_PCMH-like_sf"/>
</dbReference>
<evidence type="ECO:0000256" key="2">
    <source>
        <dbReference type="ARBA" id="ARBA00005466"/>
    </source>
</evidence>
<feature type="domain" description="FAD-binding PCMH-type" evidence="7">
    <location>
        <begin position="87"/>
        <end position="258"/>
    </location>
</feature>
<comment type="similarity">
    <text evidence="2">Belongs to the oxygen-dependent FAD-linked oxidoreductase family.</text>
</comment>
<evidence type="ECO:0000313" key="9">
    <source>
        <dbReference type="Proteomes" id="UP001164390"/>
    </source>
</evidence>
<dbReference type="GO" id="GO:0071949">
    <property type="term" value="F:FAD binding"/>
    <property type="evidence" value="ECO:0007669"/>
    <property type="project" value="InterPro"/>
</dbReference>
<evidence type="ECO:0000256" key="3">
    <source>
        <dbReference type="ARBA" id="ARBA00022630"/>
    </source>
</evidence>
<keyword evidence="4" id="KW-0274">FAD</keyword>
<protein>
    <submittedName>
        <fullName evidence="8">FAD-binding oxidoreductase</fullName>
    </submittedName>
</protein>
<evidence type="ECO:0000256" key="5">
    <source>
        <dbReference type="ARBA" id="ARBA00023002"/>
    </source>
</evidence>
<evidence type="ECO:0000256" key="6">
    <source>
        <dbReference type="SAM" id="MobiDB-lite"/>
    </source>
</evidence>
<dbReference type="Pfam" id="PF01565">
    <property type="entry name" value="FAD_binding_4"/>
    <property type="match status" value="1"/>
</dbReference>
<feature type="region of interest" description="Disordered" evidence="6">
    <location>
        <begin position="27"/>
        <end position="49"/>
    </location>
</feature>
<dbReference type="InterPro" id="IPR016167">
    <property type="entry name" value="FAD-bd_PCMH_sub1"/>
</dbReference>
<dbReference type="PROSITE" id="PS00862">
    <property type="entry name" value="OX2_COVAL_FAD"/>
    <property type="match status" value="1"/>
</dbReference>
<dbReference type="PROSITE" id="PS51318">
    <property type="entry name" value="TAT"/>
    <property type="match status" value="1"/>
</dbReference>
<dbReference type="Proteomes" id="UP001164390">
    <property type="component" value="Chromosome"/>
</dbReference>
<dbReference type="Pfam" id="PF08031">
    <property type="entry name" value="BBE"/>
    <property type="match status" value="1"/>
</dbReference>
<dbReference type="EMBL" id="CP094970">
    <property type="protein sequence ID" value="UYM04832.1"/>
    <property type="molecule type" value="Genomic_DNA"/>
</dbReference>
<dbReference type="Gene3D" id="3.30.43.10">
    <property type="entry name" value="Uridine Diphospho-n-acetylenolpyruvylglucosamine Reductase, domain 2"/>
    <property type="match status" value="1"/>
</dbReference>
<dbReference type="InterPro" id="IPR006094">
    <property type="entry name" value="Oxid_FAD_bind_N"/>
</dbReference>
<dbReference type="GO" id="GO:0016491">
    <property type="term" value="F:oxidoreductase activity"/>
    <property type="evidence" value="ECO:0007669"/>
    <property type="project" value="UniProtKB-KW"/>
</dbReference>
<dbReference type="InterPro" id="IPR016166">
    <property type="entry name" value="FAD-bd_PCMH"/>
</dbReference>
<dbReference type="InterPro" id="IPR016169">
    <property type="entry name" value="FAD-bd_PCMH_sub2"/>
</dbReference>
<dbReference type="PROSITE" id="PS51387">
    <property type="entry name" value="FAD_PCMH"/>
    <property type="match status" value="1"/>
</dbReference>
<evidence type="ECO:0000259" key="7">
    <source>
        <dbReference type="PROSITE" id="PS51387"/>
    </source>
</evidence>
<gene>
    <name evidence="8" type="ORF">L0C25_20225</name>
</gene>
<dbReference type="InterPro" id="IPR006311">
    <property type="entry name" value="TAT_signal"/>
</dbReference>
<evidence type="ECO:0000256" key="4">
    <source>
        <dbReference type="ARBA" id="ARBA00022827"/>
    </source>
</evidence>
<dbReference type="SUPFAM" id="SSF56176">
    <property type="entry name" value="FAD-binding/transporter-associated domain-like"/>
    <property type="match status" value="1"/>
</dbReference>
<dbReference type="PANTHER" id="PTHR42973:SF39">
    <property type="entry name" value="FAD-BINDING PCMH-TYPE DOMAIN-CONTAINING PROTEIN"/>
    <property type="match status" value="1"/>
</dbReference>
<reference evidence="8" key="1">
    <citation type="submission" date="2022-01" db="EMBL/GenBank/DDBJ databases">
        <title>Nocardioidaceae gen. sp. A5X3R13.</title>
        <authorList>
            <person name="Lopez Marin M.A."/>
            <person name="Uhlik O."/>
        </authorList>
    </citation>
    <scope>NUCLEOTIDE SEQUENCE</scope>
    <source>
        <strain evidence="8">A5X3R13</strain>
    </source>
</reference>
<evidence type="ECO:0000313" key="8">
    <source>
        <dbReference type="EMBL" id="UYM04832.1"/>
    </source>
</evidence>
<sequence>MSELDRRTVLRGTIAGALAATSVAAPTRTDAAPLAARTSGPPPIAARRDGPTAADWKALERGLKGRLLRRGEKGYRKATHLFDPRFDGDHPRGIVRAANAHDVSEALRFARKFDVPLRPKSGGHSYVGASMFSKGIVIDTGGMDGIDYQPGSKRVVIGAGAELGRLHDRLDRHGRTVPTGTCPTVGAAGLTLGGGIGAESRMYGLTQDAVVDMQVVTADGKIRHADAHHHKDLFWALRGGGGGNFAIVTHLTMRTFDAHRVGFFFLSWPGHDAVAVIRGWQQRLRHMPRTSWANVHLDANNGSISPRIVGLSLTGDGHHEAKALIRAVGRNPSSVSYAQKSHREAMHLLAGANGHQRQSFVAGSDIIGAPMRTPALRDLVGVVRQRSRHGGGASAILDPLNGRAGRPKVSSSAFPWRNALASLQWYVGLPHPSPKAVKAGRTWIKHGHRAVAARSVGAYVNYLEPGRPVRRYYGKHWKKLRRIAHKYDPQGAFRSPYSIR</sequence>
<dbReference type="RefSeq" id="WP_271633592.1">
    <property type="nucleotide sequence ID" value="NZ_CP094970.1"/>
</dbReference>
<organism evidence="8 9">
    <name type="scientific">Solicola gregarius</name>
    <dbReference type="NCBI Taxonomy" id="2908642"/>
    <lineage>
        <taxon>Bacteria</taxon>
        <taxon>Bacillati</taxon>
        <taxon>Actinomycetota</taxon>
        <taxon>Actinomycetes</taxon>
        <taxon>Propionibacteriales</taxon>
        <taxon>Nocardioidaceae</taxon>
        <taxon>Solicola</taxon>
    </lineage>
</organism>
<keyword evidence="9" id="KW-1185">Reference proteome</keyword>
<keyword evidence="5" id="KW-0560">Oxidoreductase</keyword>
<dbReference type="Gene3D" id="3.40.462.20">
    <property type="match status" value="1"/>
</dbReference>
<dbReference type="KEGG" id="sgrg:L0C25_20225"/>
<comment type="cofactor">
    <cofactor evidence="1">
        <name>FAD</name>
        <dbReference type="ChEBI" id="CHEBI:57692"/>
    </cofactor>
</comment>
<accession>A0AA46THB8</accession>
<dbReference type="PANTHER" id="PTHR42973">
    <property type="entry name" value="BINDING OXIDOREDUCTASE, PUTATIVE (AFU_ORTHOLOGUE AFUA_1G17690)-RELATED"/>
    <property type="match status" value="1"/>
</dbReference>
<dbReference type="AlphaFoldDB" id="A0AA46THB8"/>
<proteinExistence type="inferred from homology"/>
<dbReference type="InterPro" id="IPR012951">
    <property type="entry name" value="BBE"/>
</dbReference>